<gene>
    <name evidence="1" type="ORF">T01_12899</name>
</gene>
<evidence type="ECO:0000313" key="1">
    <source>
        <dbReference type="EMBL" id="KRY03376.1"/>
    </source>
</evidence>
<organism evidence="1 2">
    <name type="scientific">Trichinella spiralis</name>
    <name type="common">Trichina worm</name>
    <dbReference type="NCBI Taxonomy" id="6334"/>
    <lineage>
        <taxon>Eukaryota</taxon>
        <taxon>Metazoa</taxon>
        <taxon>Ecdysozoa</taxon>
        <taxon>Nematoda</taxon>
        <taxon>Enoplea</taxon>
        <taxon>Dorylaimia</taxon>
        <taxon>Trichinellida</taxon>
        <taxon>Trichinellidae</taxon>
        <taxon>Trichinella</taxon>
    </lineage>
</organism>
<name>A0A0V0YT92_TRISP</name>
<reference evidence="1 2" key="1">
    <citation type="submission" date="2015-01" db="EMBL/GenBank/DDBJ databases">
        <title>Evolution of Trichinella species and genotypes.</title>
        <authorList>
            <person name="Korhonen P.K."/>
            <person name="Edoardo P."/>
            <person name="Giuseppe L.R."/>
            <person name="Gasser R.B."/>
        </authorList>
    </citation>
    <scope>NUCLEOTIDE SEQUENCE [LARGE SCALE GENOMIC DNA]</scope>
    <source>
        <strain evidence="1">ISS3</strain>
    </source>
</reference>
<dbReference type="Proteomes" id="UP000054776">
    <property type="component" value="Unassembled WGS sequence"/>
</dbReference>
<protein>
    <submittedName>
        <fullName evidence="1">Uncharacterized protein</fullName>
    </submittedName>
</protein>
<keyword evidence="2" id="KW-1185">Reference proteome</keyword>
<dbReference type="EMBL" id="JYDH01005208">
    <property type="protein sequence ID" value="KRY03376.1"/>
    <property type="molecule type" value="Genomic_DNA"/>
</dbReference>
<sequence length="49" mass="5625">MRLSNIPSCFGTSLIIRILLYELIPDLCDVGDAVLHEFCCYSSQEYIRL</sequence>
<proteinExistence type="predicted"/>
<evidence type="ECO:0000313" key="2">
    <source>
        <dbReference type="Proteomes" id="UP000054776"/>
    </source>
</evidence>
<comment type="caution">
    <text evidence="1">The sequence shown here is derived from an EMBL/GenBank/DDBJ whole genome shotgun (WGS) entry which is preliminary data.</text>
</comment>
<accession>A0A0V0YT92</accession>
<dbReference type="InParanoid" id="A0A0V0YT92"/>
<dbReference type="AlphaFoldDB" id="A0A0V0YT92"/>